<keyword evidence="2" id="KW-1185">Reference proteome</keyword>
<evidence type="ECO:0000313" key="2">
    <source>
        <dbReference type="Proteomes" id="UP000277204"/>
    </source>
</evidence>
<evidence type="ECO:0000313" key="1">
    <source>
        <dbReference type="EMBL" id="VDO78804.1"/>
    </source>
</evidence>
<gene>
    <name evidence="1" type="ORF">SMRZ_LOCUS7930</name>
</gene>
<protein>
    <submittedName>
        <fullName evidence="1">Uncharacterized protein</fullName>
    </submittedName>
</protein>
<reference evidence="1 2" key="1">
    <citation type="submission" date="2018-11" db="EMBL/GenBank/DDBJ databases">
        <authorList>
            <consortium name="Pathogen Informatics"/>
        </authorList>
    </citation>
    <scope>NUCLEOTIDE SEQUENCE [LARGE SCALE GENOMIC DNA]</scope>
    <source>
        <strain evidence="1 2">Zambia</strain>
    </source>
</reference>
<dbReference type="AlphaFoldDB" id="A0A183LVV5"/>
<sequence length="84" mass="9443">MKTSTSQREAQNTIDSLHATTQFWNSKMAYASYHIHTHQQIHMKTTNVAAVSVSVGLNIHKTKSNIIKYNTETINPITLDGETL</sequence>
<dbReference type="EMBL" id="UZAI01003314">
    <property type="protein sequence ID" value="VDO78804.1"/>
    <property type="molecule type" value="Genomic_DNA"/>
</dbReference>
<dbReference type="Proteomes" id="UP000277204">
    <property type="component" value="Unassembled WGS sequence"/>
</dbReference>
<name>A0A183LVV5_9TREM</name>
<accession>A0A183LVV5</accession>
<proteinExistence type="predicted"/>
<organism evidence="1 2">
    <name type="scientific">Schistosoma margrebowiei</name>
    <dbReference type="NCBI Taxonomy" id="48269"/>
    <lineage>
        <taxon>Eukaryota</taxon>
        <taxon>Metazoa</taxon>
        <taxon>Spiralia</taxon>
        <taxon>Lophotrochozoa</taxon>
        <taxon>Platyhelminthes</taxon>
        <taxon>Trematoda</taxon>
        <taxon>Digenea</taxon>
        <taxon>Strigeidida</taxon>
        <taxon>Schistosomatoidea</taxon>
        <taxon>Schistosomatidae</taxon>
        <taxon>Schistosoma</taxon>
    </lineage>
</organism>